<organism evidence="2 3">
    <name type="scientific">Enterobacter hormaechei subsp. hoffmannii</name>
    <dbReference type="NCBI Taxonomy" id="1812934"/>
    <lineage>
        <taxon>Bacteria</taxon>
        <taxon>Pseudomonadati</taxon>
        <taxon>Pseudomonadota</taxon>
        <taxon>Gammaproteobacteria</taxon>
        <taxon>Enterobacterales</taxon>
        <taxon>Enterobacteriaceae</taxon>
        <taxon>Enterobacter</taxon>
        <taxon>Enterobacter cloacae complex</taxon>
    </lineage>
</organism>
<dbReference type="RefSeq" id="WP_032623260.1">
    <property type="nucleotide sequence ID" value="NZ_CP034754.1"/>
</dbReference>
<gene>
    <name evidence="2" type="ORF">U8038_000248</name>
</gene>
<feature type="domain" description="HTH cro/C1-type" evidence="1">
    <location>
        <begin position="5"/>
        <end position="59"/>
    </location>
</feature>
<proteinExistence type="predicted"/>
<dbReference type="CDD" id="cd00093">
    <property type="entry name" value="HTH_XRE"/>
    <property type="match status" value="1"/>
</dbReference>
<dbReference type="Gene3D" id="1.10.260.40">
    <property type="entry name" value="lambda repressor-like DNA-binding domains"/>
    <property type="match status" value="1"/>
</dbReference>
<dbReference type="SMART" id="SM00530">
    <property type="entry name" value="HTH_XRE"/>
    <property type="match status" value="1"/>
</dbReference>
<dbReference type="GeneID" id="45796669"/>
<evidence type="ECO:0000259" key="1">
    <source>
        <dbReference type="PROSITE" id="PS50943"/>
    </source>
</evidence>
<protein>
    <submittedName>
        <fullName evidence="2">Helix-turn-helix transcriptional regulator</fullName>
    </submittedName>
</protein>
<name>A0AAI9GBN7_9ENTR</name>
<dbReference type="Pfam" id="PF13560">
    <property type="entry name" value="HTH_31"/>
    <property type="match status" value="1"/>
</dbReference>
<evidence type="ECO:0000313" key="3">
    <source>
        <dbReference type="Proteomes" id="UP001289659"/>
    </source>
</evidence>
<dbReference type="GO" id="GO:0003677">
    <property type="term" value="F:DNA binding"/>
    <property type="evidence" value="ECO:0007669"/>
    <property type="project" value="InterPro"/>
</dbReference>
<dbReference type="SUPFAM" id="SSF47413">
    <property type="entry name" value="lambda repressor-like DNA-binding domains"/>
    <property type="match status" value="1"/>
</dbReference>
<sequence length="87" mass="9649">MQSPLRNLRKSQGLTLSHVANVVDIDPANLSRIERGQQIASLDVAERLVKFYSGQIDELQILYPHRYTQATETGAASVPQEKGESRG</sequence>
<dbReference type="AlphaFoldDB" id="A0AAI9GBN7"/>
<evidence type="ECO:0000313" key="2">
    <source>
        <dbReference type="EMBL" id="EMB2805401.1"/>
    </source>
</evidence>
<dbReference type="EMBL" id="ABPNFY010000001">
    <property type="protein sequence ID" value="EMB2805401.1"/>
    <property type="molecule type" value="Genomic_DNA"/>
</dbReference>
<reference evidence="2" key="1">
    <citation type="submission" date="2023-12" db="EMBL/GenBank/DDBJ databases">
        <authorList>
            <consortium name="Clinical and Environmental Microbiology Branch: Whole genome sequencing antimicrobial resistance pathogens in the healthcare setting"/>
        </authorList>
    </citation>
    <scope>NUCLEOTIDE SEQUENCE</scope>
    <source>
        <strain evidence="2">Clinical</strain>
    </source>
</reference>
<dbReference type="InterPro" id="IPR001387">
    <property type="entry name" value="Cro/C1-type_HTH"/>
</dbReference>
<dbReference type="Proteomes" id="UP001289659">
    <property type="component" value="Unassembled WGS sequence"/>
</dbReference>
<dbReference type="InterPro" id="IPR010982">
    <property type="entry name" value="Lambda_DNA-bd_dom_sf"/>
</dbReference>
<accession>A0AAI9GBN7</accession>
<dbReference type="PROSITE" id="PS50943">
    <property type="entry name" value="HTH_CROC1"/>
    <property type="match status" value="1"/>
</dbReference>
<comment type="caution">
    <text evidence="2">The sequence shown here is derived from an EMBL/GenBank/DDBJ whole genome shotgun (WGS) entry which is preliminary data.</text>
</comment>